<evidence type="ECO:0008006" key="8">
    <source>
        <dbReference type="Google" id="ProtNLM"/>
    </source>
</evidence>
<evidence type="ECO:0000256" key="1">
    <source>
        <dbReference type="ARBA" id="ARBA00001971"/>
    </source>
</evidence>
<dbReference type="Proteomes" id="UP001237642">
    <property type="component" value="Unassembled WGS sequence"/>
</dbReference>
<dbReference type="GO" id="GO:0004497">
    <property type="term" value="F:monooxygenase activity"/>
    <property type="evidence" value="ECO:0007669"/>
    <property type="project" value="InterPro"/>
</dbReference>
<sequence>MEEVLGLGYLEIVMAVLSFYYITRLRYDDGLPWNWPLVGMMPWILSIKHRVHDFAAEYLNQVGGTFLVKGPWFANMDMLFTVDPANIRYILSDSFEKFHKGDDFKQIFDVLGDGMVNSEAESWRDQRRHDQILYNHHRFRQFLTNASKEKVKNGLFKIIDHVSRQDQVVDMQDVFQRLSFDITCMFVTAYDPMCLSIDFPEVPFSKAMDEADRRSDIHTPYHDYVYVETPEVARHGIRKEKAGGSEND</sequence>
<evidence type="ECO:0000256" key="4">
    <source>
        <dbReference type="ARBA" id="ARBA00023002"/>
    </source>
</evidence>
<keyword evidence="5" id="KW-0408">Iron</keyword>
<evidence type="ECO:0000256" key="3">
    <source>
        <dbReference type="ARBA" id="ARBA00022723"/>
    </source>
</evidence>
<dbReference type="PANTHER" id="PTHR24296">
    <property type="entry name" value="CYTOCHROME P450"/>
    <property type="match status" value="1"/>
</dbReference>
<dbReference type="InterPro" id="IPR001128">
    <property type="entry name" value="Cyt_P450"/>
</dbReference>
<keyword evidence="4" id="KW-0560">Oxidoreductase</keyword>
<protein>
    <recommendedName>
        <fullName evidence="8">Cytochrome P450</fullName>
    </recommendedName>
</protein>
<evidence type="ECO:0000256" key="5">
    <source>
        <dbReference type="ARBA" id="ARBA00023004"/>
    </source>
</evidence>
<dbReference type="Gene3D" id="1.10.630.10">
    <property type="entry name" value="Cytochrome P450"/>
    <property type="match status" value="1"/>
</dbReference>
<keyword evidence="3" id="KW-0479">Metal-binding</keyword>
<dbReference type="GO" id="GO:0005506">
    <property type="term" value="F:iron ion binding"/>
    <property type="evidence" value="ECO:0007669"/>
    <property type="project" value="InterPro"/>
</dbReference>
<dbReference type="EMBL" id="JAUIZM010000001">
    <property type="protein sequence ID" value="KAK1404233.1"/>
    <property type="molecule type" value="Genomic_DNA"/>
</dbReference>
<dbReference type="GO" id="GO:0020037">
    <property type="term" value="F:heme binding"/>
    <property type="evidence" value="ECO:0007669"/>
    <property type="project" value="InterPro"/>
</dbReference>
<accession>A0AAD8JJC9</accession>
<dbReference type="SUPFAM" id="SSF48264">
    <property type="entry name" value="Cytochrome P450"/>
    <property type="match status" value="1"/>
</dbReference>
<reference evidence="6" key="2">
    <citation type="submission" date="2023-05" db="EMBL/GenBank/DDBJ databases">
        <authorList>
            <person name="Schelkunov M.I."/>
        </authorList>
    </citation>
    <scope>NUCLEOTIDE SEQUENCE</scope>
    <source>
        <strain evidence="6">Hsosn_3</strain>
        <tissue evidence="6">Leaf</tissue>
    </source>
</reference>
<comment type="similarity">
    <text evidence="2">Belongs to the cytochrome P450 family.</text>
</comment>
<gene>
    <name evidence="6" type="ORF">POM88_003838</name>
</gene>
<comment type="cofactor">
    <cofactor evidence="1">
        <name>heme</name>
        <dbReference type="ChEBI" id="CHEBI:30413"/>
    </cofactor>
</comment>
<dbReference type="AlphaFoldDB" id="A0AAD8JJC9"/>
<dbReference type="GO" id="GO:0016705">
    <property type="term" value="F:oxidoreductase activity, acting on paired donors, with incorporation or reduction of molecular oxygen"/>
    <property type="evidence" value="ECO:0007669"/>
    <property type="project" value="InterPro"/>
</dbReference>
<organism evidence="6 7">
    <name type="scientific">Heracleum sosnowskyi</name>
    <dbReference type="NCBI Taxonomy" id="360622"/>
    <lineage>
        <taxon>Eukaryota</taxon>
        <taxon>Viridiplantae</taxon>
        <taxon>Streptophyta</taxon>
        <taxon>Embryophyta</taxon>
        <taxon>Tracheophyta</taxon>
        <taxon>Spermatophyta</taxon>
        <taxon>Magnoliopsida</taxon>
        <taxon>eudicotyledons</taxon>
        <taxon>Gunneridae</taxon>
        <taxon>Pentapetalae</taxon>
        <taxon>asterids</taxon>
        <taxon>campanulids</taxon>
        <taxon>Apiales</taxon>
        <taxon>Apiaceae</taxon>
        <taxon>Apioideae</taxon>
        <taxon>apioid superclade</taxon>
        <taxon>Tordylieae</taxon>
        <taxon>Tordyliinae</taxon>
        <taxon>Heracleum</taxon>
    </lineage>
</organism>
<proteinExistence type="inferred from homology"/>
<keyword evidence="7" id="KW-1185">Reference proteome</keyword>
<evidence type="ECO:0000313" key="6">
    <source>
        <dbReference type="EMBL" id="KAK1404233.1"/>
    </source>
</evidence>
<reference evidence="6" key="1">
    <citation type="submission" date="2023-02" db="EMBL/GenBank/DDBJ databases">
        <title>Genome of toxic invasive species Heracleum sosnowskyi carries increased number of genes despite the absence of recent whole-genome duplications.</title>
        <authorList>
            <person name="Schelkunov M."/>
            <person name="Shtratnikova V."/>
            <person name="Makarenko M."/>
            <person name="Klepikova A."/>
            <person name="Omelchenko D."/>
            <person name="Novikova G."/>
            <person name="Obukhova E."/>
            <person name="Bogdanov V."/>
            <person name="Penin A."/>
            <person name="Logacheva M."/>
        </authorList>
    </citation>
    <scope>NUCLEOTIDE SEQUENCE</scope>
    <source>
        <strain evidence="6">Hsosn_3</strain>
        <tissue evidence="6">Leaf</tissue>
    </source>
</reference>
<evidence type="ECO:0000256" key="2">
    <source>
        <dbReference type="ARBA" id="ARBA00010617"/>
    </source>
</evidence>
<evidence type="ECO:0000313" key="7">
    <source>
        <dbReference type="Proteomes" id="UP001237642"/>
    </source>
</evidence>
<dbReference type="InterPro" id="IPR036396">
    <property type="entry name" value="Cyt_P450_sf"/>
</dbReference>
<dbReference type="Pfam" id="PF00067">
    <property type="entry name" value="p450"/>
    <property type="match status" value="1"/>
</dbReference>
<name>A0AAD8JJC9_9APIA</name>
<comment type="caution">
    <text evidence="6">The sequence shown here is derived from an EMBL/GenBank/DDBJ whole genome shotgun (WGS) entry which is preliminary data.</text>
</comment>